<keyword evidence="5 11" id="KW-0378">Hydrolase</keyword>
<dbReference type="EC" id="3.4.19.13" evidence="11"/>
<sequence length="592" mass="63695">MKSPSLLIKWVFSFVVLVGTSFSVLSKEAVIIDPQSRFHSVYGSSGMVVSQEILASTVGAEILRQGGNAIDAAVATGFALAVTLPRAGNLAGGGFMMVYLADQGKTIALDYREMAPSGATRDMFLDAQGDVDNQQARFSISSSAVPGTVAGLLHAHKEYGSLSLSKVINPAIELAKHGFEVSVDLSTSLQSRASRLSKNKASRGYFYKKNGGLYQPGEKFVQSDLAATLRRIRDRGREGFYQGKTAELLLQEMKRSNGLITRADLNNYRVVTREPVCGNYKANKICAMPPPSSGGVHLVQMLNILEGWDIEQLGHNSAAYIHRLVEVMRRAYADRSAYLGDPDFYDVPVEQLIDKRYAASLRDTIDLKKAALSSNVQPGLDIDVEELSKKRYLAAKESVETTHFSTWDKWGNVVSSTTTLNFSYGSGISVAGTGFLLNNEMDDFSAKVGSPNGFGLIGGVANSIEPGKRPLSSMTPTIVFNTDGKPTLATGSPGGSTIITVVLQTVLNVLAFDMGIAEASSVPRIHHQWLPDQVYVESGISKDTVQMLRNMGHTVAKNPRILGATQSIQKGPHSVILGASDPRRQGAGAVAQ</sequence>
<dbReference type="InterPro" id="IPR043138">
    <property type="entry name" value="GGT_lsub"/>
</dbReference>
<dbReference type="NCBIfam" id="TIGR00066">
    <property type="entry name" value="g_glut_trans"/>
    <property type="match status" value="1"/>
</dbReference>
<keyword evidence="6 11" id="KW-0865">Zymogen</keyword>
<feature type="binding site" evidence="10">
    <location>
        <position position="495"/>
    </location>
    <ligand>
        <name>L-glutamate</name>
        <dbReference type="ChEBI" id="CHEBI:29985"/>
    </ligand>
</feature>
<dbReference type="GO" id="GO:0036374">
    <property type="term" value="F:glutathione hydrolase activity"/>
    <property type="evidence" value="ECO:0007669"/>
    <property type="project" value="UniProtKB-UniRule"/>
</dbReference>
<dbReference type="Gene3D" id="1.10.246.130">
    <property type="match status" value="1"/>
</dbReference>
<comment type="subunit">
    <text evidence="11">This enzyme consists of two polypeptide chains, which are synthesized in precursor form from a single polypeptide.</text>
</comment>
<dbReference type="PANTHER" id="PTHR43199:SF1">
    <property type="entry name" value="GLUTATHIONE HYDROLASE PROENZYME"/>
    <property type="match status" value="1"/>
</dbReference>
<evidence type="ECO:0000256" key="1">
    <source>
        <dbReference type="ARBA" id="ARBA00001049"/>
    </source>
</evidence>
<keyword evidence="11" id="KW-0317">Glutathione biosynthesis</keyword>
<feature type="active site" description="Nucleophile" evidence="9">
    <location>
        <position position="401"/>
    </location>
</feature>
<proteinExistence type="inferred from homology"/>
<dbReference type="Pfam" id="PF01019">
    <property type="entry name" value="G_glu_transpept"/>
    <property type="match status" value="1"/>
</dbReference>
<dbReference type="Proteomes" id="UP000315889">
    <property type="component" value="Unassembled WGS sequence"/>
</dbReference>
<evidence type="ECO:0000256" key="8">
    <source>
        <dbReference type="ARBA" id="ARBA00047417"/>
    </source>
</evidence>
<comment type="caution">
    <text evidence="12">The sequence shown here is derived from an EMBL/GenBank/DDBJ whole genome shotgun (WGS) entry which is preliminary data.</text>
</comment>
<dbReference type="InterPro" id="IPR000101">
    <property type="entry name" value="GGT_peptidase"/>
</dbReference>
<evidence type="ECO:0000256" key="6">
    <source>
        <dbReference type="ARBA" id="ARBA00023145"/>
    </source>
</evidence>
<dbReference type="EMBL" id="SHBP01000002">
    <property type="protein sequence ID" value="RZO20987.1"/>
    <property type="molecule type" value="Genomic_DNA"/>
</dbReference>
<evidence type="ECO:0000313" key="13">
    <source>
        <dbReference type="Proteomes" id="UP000315889"/>
    </source>
</evidence>
<dbReference type="InterPro" id="IPR029055">
    <property type="entry name" value="Ntn_hydrolases_N"/>
</dbReference>
<evidence type="ECO:0000256" key="9">
    <source>
        <dbReference type="PIRSR" id="PIRSR600101-1"/>
    </source>
</evidence>
<dbReference type="UniPathway" id="UPA00204"/>
<evidence type="ECO:0000256" key="5">
    <source>
        <dbReference type="ARBA" id="ARBA00022801"/>
    </source>
</evidence>
<feature type="binding site" evidence="10">
    <location>
        <position position="443"/>
    </location>
    <ligand>
        <name>L-glutamate</name>
        <dbReference type="ChEBI" id="CHEBI:29985"/>
    </ligand>
</feature>
<dbReference type="SUPFAM" id="SSF56235">
    <property type="entry name" value="N-terminal nucleophile aminohydrolases (Ntn hydrolases)"/>
    <property type="match status" value="1"/>
</dbReference>
<comment type="pathway">
    <text evidence="11">Sulfur metabolism; glutathione metabolism.</text>
</comment>
<comment type="similarity">
    <text evidence="3 11">Belongs to the gamma-glutamyltransferase family.</text>
</comment>
<comment type="catalytic activity">
    <reaction evidence="1 11">
        <text>an S-substituted glutathione + H2O = an S-substituted L-cysteinylglycine + L-glutamate</text>
        <dbReference type="Rhea" id="RHEA:59468"/>
        <dbReference type="ChEBI" id="CHEBI:15377"/>
        <dbReference type="ChEBI" id="CHEBI:29985"/>
        <dbReference type="ChEBI" id="CHEBI:90779"/>
        <dbReference type="ChEBI" id="CHEBI:143103"/>
        <dbReference type="EC" id="3.4.19.13"/>
    </reaction>
</comment>
<gene>
    <name evidence="12" type="primary">ggt</name>
    <name evidence="12" type="ORF">EVB03_01790</name>
</gene>
<feature type="binding site" evidence="10">
    <location>
        <begin position="419"/>
        <end position="421"/>
    </location>
    <ligand>
        <name>L-glutamate</name>
        <dbReference type="ChEBI" id="CHEBI:29985"/>
    </ligand>
</feature>
<dbReference type="GO" id="GO:0006751">
    <property type="term" value="P:glutathione catabolic process"/>
    <property type="evidence" value="ECO:0007669"/>
    <property type="project" value="UniProtKB-UniRule"/>
</dbReference>
<keyword evidence="4 11" id="KW-0808">Transferase</keyword>
<dbReference type="Gene3D" id="3.60.20.40">
    <property type="match status" value="1"/>
</dbReference>
<accession>A0A520MII3</accession>
<evidence type="ECO:0000256" key="11">
    <source>
        <dbReference type="RuleBase" id="RU368036"/>
    </source>
</evidence>
<evidence type="ECO:0000256" key="10">
    <source>
        <dbReference type="PIRSR" id="PIRSR600101-2"/>
    </source>
</evidence>
<name>A0A520MII3_9GAMM</name>
<feature type="binding site" evidence="10">
    <location>
        <begin position="472"/>
        <end position="473"/>
    </location>
    <ligand>
        <name>L-glutamate</name>
        <dbReference type="ChEBI" id="CHEBI:29985"/>
    </ligand>
</feature>
<reference evidence="12 13" key="1">
    <citation type="submission" date="2019-02" db="EMBL/GenBank/DDBJ databases">
        <title>Prokaryotic population dynamics and viral predation in marine succession experiment using metagenomics: the confinement effect.</title>
        <authorList>
            <person name="Haro-Moreno J.M."/>
            <person name="Rodriguez-Valera F."/>
            <person name="Lopez-Perez M."/>
        </authorList>
    </citation>
    <scope>NUCLEOTIDE SEQUENCE [LARGE SCALE GENOMIC DNA]</scope>
    <source>
        <strain evidence="12">MED-G170</strain>
    </source>
</reference>
<evidence type="ECO:0000256" key="2">
    <source>
        <dbReference type="ARBA" id="ARBA00001089"/>
    </source>
</evidence>
<evidence type="ECO:0000256" key="7">
    <source>
        <dbReference type="ARBA" id="ARBA00023315"/>
    </source>
</evidence>
<dbReference type="InterPro" id="IPR043137">
    <property type="entry name" value="GGT_ssub_C"/>
</dbReference>
<dbReference type="GO" id="GO:0103068">
    <property type="term" value="F:leukotriene C4 gamma-glutamyl transferase activity"/>
    <property type="evidence" value="ECO:0007669"/>
    <property type="project" value="UniProtKB-EC"/>
</dbReference>
<evidence type="ECO:0000256" key="4">
    <source>
        <dbReference type="ARBA" id="ARBA00022679"/>
    </source>
</evidence>
<evidence type="ECO:0000313" key="12">
    <source>
        <dbReference type="EMBL" id="RZO20987.1"/>
    </source>
</evidence>
<dbReference type="PANTHER" id="PTHR43199">
    <property type="entry name" value="GLUTATHIONE HYDROLASE"/>
    <property type="match status" value="1"/>
</dbReference>
<evidence type="ECO:0000256" key="3">
    <source>
        <dbReference type="ARBA" id="ARBA00009381"/>
    </source>
</evidence>
<dbReference type="InterPro" id="IPR051792">
    <property type="entry name" value="GGT_bact"/>
</dbReference>
<dbReference type="GO" id="GO:0006750">
    <property type="term" value="P:glutathione biosynthetic process"/>
    <property type="evidence" value="ECO:0007669"/>
    <property type="project" value="UniProtKB-KW"/>
</dbReference>
<dbReference type="PRINTS" id="PR01210">
    <property type="entry name" value="GGTRANSPTASE"/>
</dbReference>
<dbReference type="AlphaFoldDB" id="A0A520MII3"/>
<organism evidence="12 13">
    <name type="scientific">SAR92 clade bacterium</name>
    <dbReference type="NCBI Taxonomy" id="2315479"/>
    <lineage>
        <taxon>Bacteria</taxon>
        <taxon>Pseudomonadati</taxon>
        <taxon>Pseudomonadota</taxon>
        <taxon>Gammaproteobacteria</taxon>
        <taxon>Cellvibrionales</taxon>
        <taxon>Porticoccaceae</taxon>
        <taxon>SAR92 clade</taxon>
    </lineage>
</organism>
<comment type="PTM">
    <text evidence="11">Cleaved by autocatalysis into a large and a small subunit.</text>
</comment>
<feature type="binding site" evidence="10">
    <location>
        <position position="112"/>
    </location>
    <ligand>
        <name>L-glutamate</name>
        <dbReference type="ChEBI" id="CHEBI:29985"/>
    </ligand>
</feature>
<keyword evidence="7 11" id="KW-0012">Acyltransferase</keyword>
<dbReference type="EC" id="2.3.2.2" evidence="11"/>
<comment type="catalytic activity">
    <reaction evidence="8 11">
        <text>an N-terminal (5-L-glutamyl)-[peptide] + an alpha-amino acid = 5-L-glutamyl amino acid + an N-terminal L-alpha-aminoacyl-[peptide]</text>
        <dbReference type="Rhea" id="RHEA:23904"/>
        <dbReference type="Rhea" id="RHEA-COMP:9780"/>
        <dbReference type="Rhea" id="RHEA-COMP:9795"/>
        <dbReference type="ChEBI" id="CHEBI:77644"/>
        <dbReference type="ChEBI" id="CHEBI:78597"/>
        <dbReference type="ChEBI" id="CHEBI:78599"/>
        <dbReference type="ChEBI" id="CHEBI:78608"/>
        <dbReference type="EC" id="2.3.2.2"/>
    </reaction>
</comment>
<comment type="catalytic activity">
    <reaction evidence="2 11">
        <text>glutathione + H2O = L-cysteinylglycine + L-glutamate</text>
        <dbReference type="Rhea" id="RHEA:28807"/>
        <dbReference type="ChEBI" id="CHEBI:15377"/>
        <dbReference type="ChEBI" id="CHEBI:29985"/>
        <dbReference type="ChEBI" id="CHEBI:57925"/>
        <dbReference type="ChEBI" id="CHEBI:61694"/>
        <dbReference type="EC" id="3.4.19.13"/>
    </reaction>
</comment>
<protein>
    <recommendedName>
        <fullName evidence="11">Glutathione hydrolase proenzyme</fullName>
        <ecNumber evidence="11">2.3.2.2</ecNumber>
        <ecNumber evidence="11">3.4.19.13</ecNumber>
    </recommendedName>
    <component>
        <recommendedName>
            <fullName evidence="11">Glutathione hydrolase large chain</fullName>
        </recommendedName>
    </component>
    <component>
        <recommendedName>
            <fullName evidence="11">Glutathione hydrolase small chain</fullName>
        </recommendedName>
    </component>
</protein>